<reference evidence="1 3" key="1">
    <citation type="submission" date="2023-08" db="EMBL/GenBank/DDBJ databases">
        <title>Comparative genomics and taxonomic characterization of three novel marine species of genus Marivirga.</title>
        <authorList>
            <person name="Muhammad N."/>
            <person name="Kim S.-G."/>
        </authorList>
    </citation>
    <scope>NUCLEOTIDE SEQUENCE</scope>
    <source>
        <strain evidence="2 3">ABR2-2</strain>
        <strain evidence="1">BKB1-2</strain>
    </source>
</reference>
<accession>A0AA49JAI9</accession>
<proteinExistence type="predicted"/>
<evidence type="ECO:0000313" key="2">
    <source>
        <dbReference type="EMBL" id="WKK86905.2"/>
    </source>
</evidence>
<organism evidence="1">
    <name type="scientific">Marivirga arenosa</name>
    <dbReference type="NCBI Taxonomy" id="3059076"/>
    <lineage>
        <taxon>Bacteria</taxon>
        <taxon>Pseudomonadati</taxon>
        <taxon>Bacteroidota</taxon>
        <taxon>Cytophagia</taxon>
        <taxon>Cytophagales</taxon>
        <taxon>Marivirgaceae</taxon>
        <taxon>Marivirga</taxon>
    </lineage>
</organism>
<dbReference type="Proteomes" id="UP001244443">
    <property type="component" value="Chromosome"/>
</dbReference>
<accession>A0AA49GGE7</accession>
<evidence type="ECO:0000313" key="3">
    <source>
        <dbReference type="Proteomes" id="UP001244443"/>
    </source>
</evidence>
<sequence length="73" mass="8497">MSNYRMSISIETVRVGKDYYLVNFGEVHEFTVTKATGYKDFECKDLNTLEAFNLSELTAYGKGKDFEFYELEV</sequence>
<dbReference type="RefSeq" id="WP_308357793.1">
    <property type="nucleotide sequence ID" value="NZ_CP129968.2"/>
</dbReference>
<dbReference type="EMBL" id="CP129968">
    <property type="protein sequence ID" value="WKK82378.2"/>
    <property type="molecule type" value="Genomic_DNA"/>
</dbReference>
<evidence type="ECO:0000313" key="1">
    <source>
        <dbReference type="EMBL" id="WKK82378.2"/>
    </source>
</evidence>
<gene>
    <name evidence="1" type="ORF">QYS47_10015</name>
    <name evidence="2" type="ORF">QYS48_08640</name>
</gene>
<dbReference type="KEGG" id="marp:QYS47_10015"/>
<dbReference type="EMBL" id="CP129970">
    <property type="protein sequence ID" value="WKK86905.2"/>
    <property type="molecule type" value="Genomic_DNA"/>
</dbReference>
<dbReference type="AlphaFoldDB" id="A0AA49JAI9"/>
<protein>
    <submittedName>
        <fullName evidence="1">Uncharacterized protein</fullName>
    </submittedName>
</protein>
<keyword evidence="3" id="KW-1185">Reference proteome</keyword>
<dbReference type="Proteomes" id="UP001232019">
    <property type="component" value="Chromosome"/>
</dbReference>
<name>A0AA49JAI9_9BACT</name>